<organism evidence="1 2">
    <name type="scientific">Araneus ventricosus</name>
    <name type="common">Orbweaver spider</name>
    <name type="synonym">Epeira ventricosa</name>
    <dbReference type="NCBI Taxonomy" id="182803"/>
    <lineage>
        <taxon>Eukaryota</taxon>
        <taxon>Metazoa</taxon>
        <taxon>Ecdysozoa</taxon>
        <taxon>Arthropoda</taxon>
        <taxon>Chelicerata</taxon>
        <taxon>Arachnida</taxon>
        <taxon>Araneae</taxon>
        <taxon>Araneomorphae</taxon>
        <taxon>Entelegynae</taxon>
        <taxon>Araneoidea</taxon>
        <taxon>Araneidae</taxon>
        <taxon>Araneus</taxon>
    </lineage>
</organism>
<gene>
    <name evidence="1" type="ORF">AVEN_249490_1</name>
</gene>
<evidence type="ECO:0000313" key="1">
    <source>
        <dbReference type="EMBL" id="GBN04483.1"/>
    </source>
</evidence>
<dbReference type="AlphaFoldDB" id="A0A4Y2KSM0"/>
<evidence type="ECO:0000313" key="2">
    <source>
        <dbReference type="Proteomes" id="UP000499080"/>
    </source>
</evidence>
<dbReference type="EMBL" id="BGPR01004887">
    <property type="protein sequence ID" value="GBN04483.1"/>
    <property type="molecule type" value="Genomic_DNA"/>
</dbReference>
<dbReference type="Proteomes" id="UP000499080">
    <property type="component" value="Unassembled WGS sequence"/>
</dbReference>
<proteinExistence type="predicted"/>
<comment type="caution">
    <text evidence="1">The sequence shown here is derived from an EMBL/GenBank/DDBJ whole genome shotgun (WGS) entry which is preliminary data.</text>
</comment>
<sequence length="109" mass="12573">MRKRRKSFKSPETLVYKCTRTGLSNQRPLMRQKADDLAAKMGQKEFVDKKWLISSLEKTGKRRFQANSWRIKVSLCSSGDQRIGKELPKLIASYALQDVYNALESGLYV</sequence>
<reference evidence="1 2" key="1">
    <citation type="journal article" date="2019" name="Sci. Rep.">
        <title>Orb-weaving spider Araneus ventricosus genome elucidates the spidroin gene catalogue.</title>
        <authorList>
            <person name="Kono N."/>
            <person name="Nakamura H."/>
            <person name="Ohtoshi R."/>
            <person name="Moran D.A.P."/>
            <person name="Shinohara A."/>
            <person name="Yoshida Y."/>
            <person name="Fujiwara M."/>
            <person name="Mori M."/>
            <person name="Tomita M."/>
            <person name="Arakawa K."/>
        </authorList>
    </citation>
    <scope>NUCLEOTIDE SEQUENCE [LARGE SCALE GENOMIC DNA]</scope>
</reference>
<keyword evidence="2" id="KW-1185">Reference proteome</keyword>
<accession>A0A4Y2KSM0</accession>
<protein>
    <submittedName>
        <fullName evidence="1">Uncharacterized protein</fullName>
    </submittedName>
</protein>
<name>A0A4Y2KSM0_ARAVE</name>